<evidence type="ECO:0000256" key="5">
    <source>
        <dbReference type="ARBA" id="ARBA00022519"/>
    </source>
</evidence>
<keyword evidence="5 9" id="KW-0997">Cell inner membrane</keyword>
<keyword evidence="7" id="KW-1133">Transmembrane helix</keyword>
<name>A0A512NP34_9HYPH</name>
<keyword evidence="8" id="KW-0472">Membrane</keyword>
<evidence type="ECO:0000256" key="8">
    <source>
        <dbReference type="ARBA" id="ARBA00023136"/>
    </source>
</evidence>
<reference evidence="14 15" key="1">
    <citation type="submission" date="2019-07" db="EMBL/GenBank/DDBJ databases">
        <title>Whole genome shotgun sequence of Reyranella soli NBRC 108950.</title>
        <authorList>
            <person name="Hosoyama A."/>
            <person name="Uohara A."/>
            <person name="Ohji S."/>
            <person name="Ichikawa N."/>
        </authorList>
    </citation>
    <scope>NUCLEOTIDE SEQUENCE [LARGE SCALE GENOMIC DNA]</scope>
    <source>
        <strain evidence="14 15">NBRC 108950</strain>
    </source>
</reference>
<dbReference type="AlphaFoldDB" id="A0A512NP34"/>
<evidence type="ECO:0000256" key="11">
    <source>
        <dbReference type="SAM" id="MobiDB-lite"/>
    </source>
</evidence>
<evidence type="ECO:0000256" key="7">
    <source>
        <dbReference type="ARBA" id="ARBA00022989"/>
    </source>
</evidence>
<accession>A0A512NP34</accession>
<evidence type="ECO:0000313" key="15">
    <source>
        <dbReference type="Proteomes" id="UP000321058"/>
    </source>
</evidence>
<evidence type="ECO:0000259" key="13">
    <source>
        <dbReference type="Pfam" id="PF26002"/>
    </source>
</evidence>
<feature type="coiled-coil region" evidence="10">
    <location>
        <begin position="182"/>
        <end position="216"/>
    </location>
</feature>
<feature type="region of interest" description="Disordered" evidence="11">
    <location>
        <begin position="403"/>
        <end position="426"/>
    </location>
</feature>
<dbReference type="PRINTS" id="PR01490">
    <property type="entry name" value="RTXTOXIND"/>
</dbReference>
<evidence type="ECO:0000256" key="4">
    <source>
        <dbReference type="ARBA" id="ARBA00022475"/>
    </source>
</evidence>
<dbReference type="Pfam" id="PF26002">
    <property type="entry name" value="Beta-barrel_AprE"/>
    <property type="match status" value="1"/>
</dbReference>
<feature type="domain" description="AprE-like beta-barrel" evidence="13">
    <location>
        <begin position="353"/>
        <end position="405"/>
    </location>
</feature>
<dbReference type="InterPro" id="IPR058781">
    <property type="entry name" value="HH_AprE-like"/>
</dbReference>
<evidence type="ECO:0000256" key="6">
    <source>
        <dbReference type="ARBA" id="ARBA00022692"/>
    </source>
</evidence>
<comment type="subcellular location">
    <subcellularLocation>
        <location evidence="1 9">Cell inner membrane</location>
        <topology evidence="1 9">Single-pass membrane protein</topology>
    </subcellularLocation>
</comment>
<dbReference type="RefSeq" id="WP_147156048.1">
    <property type="nucleotide sequence ID" value="NZ_BKAJ01000177.1"/>
</dbReference>
<dbReference type="PROSITE" id="PS00543">
    <property type="entry name" value="HLYD_FAMILY"/>
    <property type="match status" value="1"/>
</dbReference>
<keyword evidence="3 9" id="KW-0813">Transport</keyword>
<dbReference type="InterPro" id="IPR010129">
    <property type="entry name" value="T1SS_HlyD"/>
</dbReference>
<feature type="domain" description="AprE-like long alpha-helical hairpin" evidence="12">
    <location>
        <begin position="127"/>
        <end position="310"/>
    </location>
</feature>
<evidence type="ECO:0000256" key="1">
    <source>
        <dbReference type="ARBA" id="ARBA00004377"/>
    </source>
</evidence>
<dbReference type="Gene3D" id="2.40.30.170">
    <property type="match status" value="1"/>
</dbReference>
<dbReference type="EMBL" id="BKAJ01000177">
    <property type="protein sequence ID" value="GEP60715.1"/>
    <property type="molecule type" value="Genomic_DNA"/>
</dbReference>
<protein>
    <recommendedName>
        <fullName evidence="9">Membrane fusion protein (MFP) family protein</fullName>
    </recommendedName>
</protein>
<dbReference type="Gene3D" id="2.40.50.100">
    <property type="match status" value="1"/>
</dbReference>
<feature type="region of interest" description="Disordered" evidence="11">
    <location>
        <begin position="1"/>
        <end position="20"/>
    </location>
</feature>
<dbReference type="OrthoDB" id="9810980at2"/>
<evidence type="ECO:0000256" key="2">
    <source>
        <dbReference type="ARBA" id="ARBA00009477"/>
    </source>
</evidence>
<evidence type="ECO:0000256" key="3">
    <source>
        <dbReference type="ARBA" id="ARBA00022448"/>
    </source>
</evidence>
<keyword evidence="4 9" id="KW-1003">Cell membrane</keyword>
<dbReference type="InterPro" id="IPR006144">
    <property type="entry name" value="Secretion_HlyD_CS"/>
</dbReference>
<evidence type="ECO:0000256" key="9">
    <source>
        <dbReference type="RuleBase" id="RU365093"/>
    </source>
</evidence>
<organism evidence="14 15">
    <name type="scientific">Reyranella soli</name>
    <dbReference type="NCBI Taxonomy" id="1230389"/>
    <lineage>
        <taxon>Bacteria</taxon>
        <taxon>Pseudomonadati</taxon>
        <taxon>Pseudomonadota</taxon>
        <taxon>Alphaproteobacteria</taxon>
        <taxon>Hyphomicrobiales</taxon>
        <taxon>Reyranellaceae</taxon>
        <taxon>Reyranella</taxon>
    </lineage>
</organism>
<dbReference type="InterPro" id="IPR050739">
    <property type="entry name" value="MFP"/>
</dbReference>
<feature type="compositionally biased region" description="Pro residues" evidence="11">
    <location>
        <begin position="1"/>
        <end position="12"/>
    </location>
</feature>
<evidence type="ECO:0000313" key="14">
    <source>
        <dbReference type="EMBL" id="GEP60715.1"/>
    </source>
</evidence>
<dbReference type="Proteomes" id="UP000321058">
    <property type="component" value="Unassembled WGS sequence"/>
</dbReference>
<keyword evidence="15" id="KW-1185">Reference proteome</keyword>
<dbReference type="NCBIfam" id="TIGR01843">
    <property type="entry name" value="type_I_hlyD"/>
    <property type="match status" value="1"/>
</dbReference>
<keyword evidence="6" id="KW-0812">Transmembrane</keyword>
<evidence type="ECO:0000256" key="10">
    <source>
        <dbReference type="SAM" id="Coils"/>
    </source>
</evidence>
<dbReference type="Gene3D" id="1.10.287.470">
    <property type="entry name" value="Helix hairpin bin"/>
    <property type="match status" value="1"/>
</dbReference>
<dbReference type="InterPro" id="IPR058982">
    <property type="entry name" value="Beta-barrel_AprE"/>
</dbReference>
<sequence>MKSTEPSPPPPGKEPRNVVSFPQRRIERSRDELAFLPAALEIVESPPSPIGRVTVYTVVAVFAAALAWASIGTVDIVAVAPGKIIPSGRTKTIQPFETGVVRAIQVSDGQSVKAGDLLIELDPTMNAAELGHLKSDLVGLRIEAARLHAALVKDDQLAAFQPPADSPRPLSEMQRRLLASQVAEQKAKLASIDRQIAQKEAERETIKASIDKLKATLQPLQERVDIRRTMFSKELGSKLIYLQELQDLVGQQKEVLVQESRLSESDSAIAALQETRSKTVAEYERGLLDDLAKAEQKAAGLAQDVIKAEQRTSLQKLTAPVDGVVQQLAVHTIGGVVTPAQQLMVIVPAESRLEIEATISNRDVGFVEVGQEAAIKVDTFNFTHYGLLQGTVLTVSNDAIQRERPQDKQADKPQTPDATSSEPKGQELVYAARVSLDRVRMQVEDKTVQLSPGMAVTVEIKTGSRSILSYLLSPLVRYKHDSLRER</sequence>
<comment type="similarity">
    <text evidence="2 9">Belongs to the membrane fusion protein (MFP) (TC 8.A.1) family.</text>
</comment>
<dbReference type="Pfam" id="PF25994">
    <property type="entry name" value="HH_AprE"/>
    <property type="match status" value="1"/>
</dbReference>
<dbReference type="GO" id="GO:0005886">
    <property type="term" value="C:plasma membrane"/>
    <property type="evidence" value="ECO:0007669"/>
    <property type="project" value="UniProtKB-SubCell"/>
</dbReference>
<proteinExistence type="inferred from homology"/>
<dbReference type="SUPFAM" id="SSF111369">
    <property type="entry name" value="HlyD-like secretion proteins"/>
    <property type="match status" value="1"/>
</dbReference>
<dbReference type="PANTHER" id="PTHR30386:SF27">
    <property type="entry name" value="MEMBRANE FUSION PROTEIN (MFP) FAMILY PROTEIN"/>
    <property type="match status" value="1"/>
</dbReference>
<evidence type="ECO:0000259" key="12">
    <source>
        <dbReference type="Pfam" id="PF25994"/>
    </source>
</evidence>
<keyword evidence="10" id="KW-0175">Coiled coil</keyword>
<gene>
    <name evidence="14" type="primary">hlyD_3</name>
    <name evidence="14" type="ORF">RSO01_78810</name>
</gene>
<comment type="caution">
    <text evidence="14">The sequence shown here is derived from an EMBL/GenBank/DDBJ whole genome shotgun (WGS) entry which is preliminary data.</text>
</comment>
<dbReference type="PANTHER" id="PTHR30386">
    <property type="entry name" value="MEMBRANE FUSION SUBUNIT OF EMRAB-TOLC MULTIDRUG EFFLUX PUMP"/>
    <property type="match status" value="1"/>
</dbReference>
<dbReference type="GO" id="GO:0009306">
    <property type="term" value="P:protein secretion"/>
    <property type="evidence" value="ECO:0007669"/>
    <property type="project" value="InterPro"/>
</dbReference>